<dbReference type="AlphaFoldDB" id="A0A4R5DE10"/>
<feature type="transmembrane region" description="Helical" evidence="1">
    <location>
        <begin position="309"/>
        <end position="329"/>
    </location>
</feature>
<feature type="transmembrane region" description="Helical" evidence="1">
    <location>
        <begin position="143"/>
        <end position="167"/>
    </location>
</feature>
<sequence>MILSLLNFFKNKTWLDLLFCILPVIIYAWAFKSIALNVNYVAFDDILILGIIPGFEDASWAVKWKRLTELFPEHRLVFSRSVILLLQTFFGKINLIWAMSIANLCWAGCSLIFYKVFKRTQLSLWYFVPFMWLWFNFQSFENIFWGVSSLCNFGVLLFVFTALYFAVYYPGKIAIALFFAAIATFTYGNGLMAFPIIAVICLFSGRRISFFITFGVATVIAIIYFIDFTPITQNLDFSDPAEVKEGFLGIFGFLGSIATLAAYTAQPLMLSLAVATGMFMTALLLFLFRNQVKYLWDAVWGNKPYRNKEALFALSLAMFVGITALALTYKRIPTDHFEGMFKGRYRMYSTICCISLYLSFLSLSRSSHRKSLSPILFIAAIGLNLVILHSNFADAVNNRRAAVAQEFNARYNADWLGTRMFSMDRAHLEKIRAYYASADPLAEQWSPANLSSEIVCDSLYAPDVFELRNGNITVAFGDVFFSSKKDYTDGAYVLLRSDKHVYAAQPNQQTVPLKTTLRRQMYFAKGISASFHIATIEPGLYRVYLLVRENGRNKIYCTGKTWKEE</sequence>
<dbReference type="RefSeq" id="WP_131962504.1">
    <property type="nucleotide sequence ID" value="NZ_SMFL01000023.1"/>
</dbReference>
<comment type="caution">
    <text evidence="2">The sequence shown here is derived from an EMBL/GenBank/DDBJ whole genome shotgun (WGS) entry which is preliminary data.</text>
</comment>
<feature type="transmembrane region" description="Helical" evidence="1">
    <location>
        <begin position="246"/>
        <end position="263"/>
    </location>
</feature>
<dbReference type="EMBL" id="SMFL01000023">
    <property type="protein sequence ID" value="TDE08815.1"/>
    <property type="molecule type" value="Genomic_DNA"/>
</dbReference>
<name>A0A4R5DE10_9BACT</name>
<protein>
    <submittedName>
        <fullName evidence="2">Uncharacterized protein</fullName>
    </submittedName>
</protein>
<reference evidence="2 3" key="1">
    <citation type="submission" date="2019-03" db="EMBL/GenBank/DDBJ databases">
        <title>Dyadobacter AR-3-6 sp. nov., isolated from arctic soil.</title>
        <authorList>
            <person name="Chaudhary D.K."/>
        </authorList>
    </citation>
    <scope>NUCLEOTIDE SEQUENCE [LARGE SCALE GENOMIC DNA]</scope>
    <source>
        <strain evidence="2 3">AR-3-6</strain>
    </source>
</reference>
<feature type="transmembrane region" description="Helical" evidence="1">
    <location>
        <begin position="121"/>
        <end position="137"/>
    </location>
</feature>
<evidence type="ECO:0000313" key="3">
    <source>
        <dbReference type="Proteomes" id="UP000294850"/>
    </source>
</evidence>
<feature type="transmembrane region" description="Helical" evidence="1">
    <location>
        <begin position="208"/>
        <end position="226"/>
    </location>
</feature>
<feature type="transmembrane region" description="Helical" evidence="1">
    <location>
        <begin position="345"/>
        <end position="363"/>
    </location>
</feature>
<keyword evidence="1" id="KW-0472">Membrane</keyword>
<gene>
    <name evidence="2" type="ORF">E0F88_31700</name>
</gene>
<evidence type="ECO:0000256" key="1">
    <source>
        <dbReference type="SAM" id="Phobius"/>
    </source>
</evidence>
<keyword evidence="1" id="KW-0812">Transmembrane</keyword>
<dbReference type="Proteomes" id="UP000294850">
    <property type="component" value="Unassembled WGS sequence"/>
</dbReference>
<organism evidence="2 3">
    <name type="scientific">Dyadobacter psychrotolerans</name>
    <dbReference type="NCBI Taxonomy" id="2541721"/>
    <lineage>
        <taxon>Bacteria</taxon>
        <taxon>Pseudomonadati</taxon>
        <taxon>Bacteroidota</taxon>
        <taxon>Cytophagia</taxon>
        <taxon>Cytophagales</taxon>
        <taxon>Spirosomataceae</taxon>
        <taxon>Dyadobacter</taxon>
    </lineage>
</organism>
<keyword evidence="1" id="KW-1133">Transmembrane helix</keyword>
<feature type="transmembrane region" description="Helical" evidence="1">
    <location>
        <begin position="269"/>
        <end position="288"/>
    </location>
</feature>
<feature type="transmembrane region" description="Helical" evidence="1">
    <location>
        <begin position="12"/>
        <end position="30"/>
    </location>
</feature>
<feature type="transmembrane region" description="Helical" evidence="1">
    <location>
        <begin position="375"/>
        <end position="392"/>
    </location>
</feature>
<keyword evidence="3" id="KW-1185">Reference proteome</keyword>
<feature type="transmembrane region" description="Helical" evidence="1">
    <location>
        <begin position="174"/>
        <end position="202"/>
    </location>
</feature>
<evidence type="ECO:0000313" key="2">
    <source>
        <dbReference type="EMBL" id="TDE08815.1"/>
    </source>
</evidence>
<dbReference type="OrthoDB" id="944995at2"/>
<accession>A0A4R5DE10</accession>
<proteinExistence type="predicted"/>
<feature type="transmembrane region" description="Helical" evidence="1">
    <location>
        <begin position="95"/>
        <end position="114"/>
    </location>
</feature>